<feature type="domain" description="N-acetyltransferase" evidence="1">
    <location>
        <begin position="1"/>
        <end position="137"/>
    </location>
</feature>
<dbReference type="CDD" id="cd04301">
    <property type="entry name" value="NAT_SF"/>
    <property type="match status" value="1"/>
</dbReference>
<reference evidence="2 3" key="1">
    <citation type="submission" date="2018-05" db="EMBL/GenBank/DDBJ databases">
        <title>Reference genomes for bee gut microbiota database.</title>
        <authorList>
            <person name="Ellegaard K.M."/>
        </authorList>
    </citation>
    <scope>NUCLEOTIDE SEQUENCE [LARGE SCALE GENOMIC DNA]</scope>
    <source>
        <strain evidence="2 3">ESL0284</strain>
    </source>
</reference>
<dbReference type="AlphaFoldDB" id="A0A318N2T7"/>
<name>A0A318N2T7_9PROT</name>
<dbReference type="InterPro" id="IPR000182">
    <property type="entry name" value="GNAT_dom"/>
</dbReference>
<evidence type="ECO:0000313" key="3">
    <source>
        <dbReference type="Proteomes" id="UP000247565"/>
    </source>
</evidence>
<dbReference type="InterPro" id="IPR016181">
    <property type="entry name" value="Acyl_CoA_acyltransferase"/>
</dbReference>
<protein>
    <submittedName>
        <fullName evidence="2">GNAT family N-acetyltransferase</fullName>
    </submittedName>
</protein>
<organism evidence="2 3">
    <name type="scientific">Commensalibacter melissae</name>
    <dbReference type="NCBI Taxonomy" id="2070537"/>
    <lineage>
        <taxon>Bacteria</taxon>
        <taxon>Pseudomonadati</taxon>
        <taxon>Pseudomonadota</taxon>
        <taxon>Alphaproteobacteria</taxon>
        <taxon>Acetobacterales</taxon>
        <taxon>Acetobacteraceae</taxon>
    </lineage>
</organism>
<keyword evidence="3" id="KW-1185">Reference proteome</keyword>
<dbReference type="RefSeq" id="WP_110438235.1">
    <property type="nucleotide sequence ID" value="NZ_CP046393.1"/>
</dbReference>
<comment type="caution">
    <text evidence="2">The sequence shown here is derived from an EMBL/GenBank/DDBJ whole genome shotgun (WGS) entry which is preliminary data.</text>
</comment>
<keyword evidence="2" id="KW-0808">Transferase</keyword>
<dbReference type="Proteomes" id="UP000247565">
    <property type="component" value="Unassembled WGS sequence"/>
</dbReference>
<dbReference type="PROSITE" id="PS51186">
    <property type="entry name" value="GNAT"/>
    <property type="match status" value="1"/>
</dbReference>
<dbReference type="Pfam" id="PF13673">
    <property type="entry name" value="Acetyltransf_10"/>
    <property type="match status" value="1"/>
</dbReference>
<dbReference type="OrthoDB" id="143110at2"/>
<dbReference type="SUPFAM" id="SSF55729">
    <property type="entry name" value="Acyl-CoA N-acyltransferases (Nat)"/>
    <property type="match status" value="1"/>
</dbReference>
<evidence type="ECO:0000259" key="1">
    <source>
        <dbReference type="PROSITE" id="PS51186"/>
    </source>
</evidence>
<dbReference type="GO" id="GO:0016747">
    <property type="term" value="F:acyltransferase activity, transferring groups other than amino-acyl groups"/>
    <property type="evidence" value="ECO:0007669"/>
    <property type="project" value="InterPro"/>
</dbReference>
<dbReference type="EMBL" id="QGLT01000001">
    <property type="protein sequence ID" value="PXZ01716.1"/>
    <property type="molecule type" value="Genomic_DNA"/>
</dbReference>
<accession>A0A318N2T7</accession>
<gene>
    <name evidence="2" type="ORF">DK869_01510</name>
</gene>
<dbReference type="Gene3D" id="3.40.630.30">
    <property type="match status" value="1"/>
</dbReference>
<proteinExistence type="predicted"/>
<evidence type="ECO:0000313" key="2">
    <source>
        <dbReference type="EMBL" id="PXZ01716.1"/>
    </source>
</evidence>
<sequence length="147" mass="17286">MKNIKPISLEDCLPLRQKVLWPSLTVEECIDPEDQYSKHVGYILDNQVISCFSIYPKLQNNYQIRKFATSPSFQRKGIGTKLFTTVLNDLKQKKIEFVTLNARITAVEFYKKFDFYLSGKKFIKKNIPFIPMQIALKDFNFKYNSIE</sequence>